<dbReference type="OrthoDB" id="351880at2"/>
<name>A0A386PPI6_9SPIR</name>
<gene>
    <name evidence="1" type="ORF">DB313_04505</name>
</gene>
<evidence type="ECO:0008006" key="3">
    <source>
        <dbReference type="Google" id="ProtNLM"/>
    </source>
</evidence>
<accession>A0A386PPI6</accession>
<dbReference type="KEGG" id="btur:DB313_04505"/>
<organism evidence="1 2">
    <name type="scientific">Borrelia turcica IST7</name>
    <dbReference type="NCBI Taxonomy" id="1104446"/>
    <lineage>
        <taxon>Bacteria</taxon>
        <taxon>Pseudomonadati</taxon>
        <taxon>Spirochaetota</taxon>
        <taxon>Spirochaetia</taxon>
        <taxon>Spirochaetales</taxon>
        <taxon>Borreliaceae</taxon>
        <taxon>Borrelia</taxon>
    </lineage>
</organism>
<dbReference type="AlphaFoldDB" id="A0A386PPI6"/>
<evidence type="ECO:0000313" key="1">
    <source>
        <dbReference type="EMBL" id="AYE36700.1"/>
    </source>
</evidence>
<keyword evidence="2" id="KW-1185">Reference proteome</keyword>
<evidence type="ECO:0000313" key="2">
    <source>
        <dbReference type="Proteomes" id="UP000275571"/>
    </source>
</evidence>
<dbReference type="RefSeq" id="WP_120104620.1">
    <property type="nucleotide sequence ID" value="NZ_CP028884.1"/>
</dbReference>
<reference evidence="1 2" key="1">
    <citation type="journal article" date="2018" name="Infect. Genet. Evol.">
        <title>Genome-wide analysis of Borrelia turcica and 'Candidatus Borrelia tachyglossi' shows relapsing fever-like genomes with unique genomic links to Lyme disease Borrelia.</title>
        <authorList>
            <person name="Gofton A.W."/>
            <person name="Margos G."/>
            <person name="Fingerle V."/>
            <person name="Hepner S."/>
            <person name="Loh S.M."/>
            <person name="Ryan U."/>
            <person name="Irwin P."/>
            <person name="Oskam C.L."/>
        </authorList>
    </citation>
    <scope>NUCLEOTIDE SEQUENCE [LARGE SCALE GENOMIC DNA]</scope>
    <source>
        <strain evidence="1 2">IST7</strain>
    </source>
</reference>
<proteinExistence type="predicted"/>
<sequence length="259" mass="30111">MKVKILLIFLVSVNLFGFENELRKYVERIEYIHTNYYAGNFKVSIAKSVEGFIYSLNQVEKDILLNYEHDSIQYNYLNLLISLVLCDIAYVIDDIDEHDNLIIRIVKNYDIGFKFSFNKGTFSDYFRVLGDLALNLISHDFSNFYSYVVNGKRFLQKALAMDGKNFRVNIPLAMFYTANATSKTFNNNLFAAHYLNRAEEIPLSSRQKYLREIIKSSFLARINRRVEAIDCLKSAVKIFPNSYLAAIAIEKLEKGKPFF</sequence>
<protein>
    <recommendedName>
        <fullName evidence="3">Tetratricopeptide repeat-containing protein</fullName>
    </recommendedName>
</protein>
<dbReference type="EMBL" id="CP028884">
    <property type="protein sequence ID" value="AYE36700.1"/>
    <property type="molecule type" value="Genomic_DNA"/>
</dbReference>
<dbReference type="Proteomes" id="UP000275571">
    <property type="component" value="Chromosome"/>
</dbReference>